<comment type="caution">
    <text evidence="3">The sequence shown here is derived from an EMBL/GenBank/DDBJ whole genome shotgun (WGS) entry which is preliminary data.</text>
</comment>
<feature type="signal peptide" evidence="2">
    <location>
        <begin position="1"/>
        <end position="23"/>
    </location>
</feature>
<dbReference type="RefSeq" id="WP_344552051.1">
    <property type="nucleotide sequence ID" value="NZ_BAAANS010000013.1"/>
</dbReference>
<feature type="region of interest" description="Disordered" evidence="1">
    <location>
        <begin position="246"/>
        <end position="267"/>
    </location>
</feature>
<dbReference type="Proteomes" id="UP001500897">
    <property type="component" value="Unassembled WGS sequence"/>
</dbReference>
<evidence type="ECO:0000256" key="1">
    <source>
        <dbReference type="SAM" id="MobiDB-lite"/>
    </source>
</evidence>
<organism evidence="3 4">
    <name type="scientific">Kitasatospora saccharophila</name>
    <dbReference type="NCBI Taxonomy" id="407973"/>
    <lineage>
        <taxon>Bacteria</taxon>
        <taxon>Bacillati</taxon>
        <taxon>Actinomycetota</taxon>
        <taxon>Actinomycetes</taxon>
        <taxon>Kitasatosporales</taxon>
        <taxon>Streptomycetaceae</taxon>
        <taxon>Kitasatospora</taxon>
    </lineage>
</organism>
<protein>
    <recommendedName>
        <fullName evidence="5">Lipoprotein</fullName>
    </recommendedName>
</protein>
<feature type="region of interest" description="Disordered" evidence="1">
    <location>
        <begin position="27"/>
        <end position="55"/>
    </location>
</feature>
<dbReference type="EMBL" id="BAAANS010000013">
    <property type="protein sequence ID" value="GAA2096109.1"/>
    <property type="molecule type" value="Genomic_DNA"/>
</dbReference>
<reference evidence="3 4" key="1">
    <citation type="journal article" date="2019" name="Int. J. Syst. Evol. Microbiol.">
        <title>The Global Catalogue of Microorganisms (GCM) 10K type strain sequencing project: providing services to taxonomists for standard genome sequencing and annotation.</title>
        <authorList>
            <consortium name="The Broad Institute Genomics Platform"/>
            <consortium name="The Broad Institute Genome Sequencing Center for Infectious Disease"/>
            <person name="Wu L."/>
            <person name="Ma J."/>
        </authorList>
    </citation>
    <scope>NUCLEOTIDE SEQUENCE [LARGE SCALE GENOMIC DNA]</scope>
    <source>
        <strain evidence="3 4">JCM 14559</strain>
    </source>
</reference>
<evidence type="ECO:0008006" key="5">
    <source>
        <dbReference type="Google" id="ProtNLM"/>
    </source>
</evidence>
<keyword evidence="2" id="KW-0732">Signal</keyword>
<proteinExistence type="predicted"/>
<feature type="compositionally biased region" description="Low complexity" evidence="1">
    <location>
        <begin position="33"/>
        <end position="50"/>
    </location>
</feature>
<keyword evidence="4" id="KW-1185">Reference proteome</keyword>
<feature type="chain" id="PRO_5047322818" description="Lipoprotein" evidence="2">
    <location>
        <begin position="24"/>
        <end position="267"/>
    </location>
</feature>
<accession>A0ABN2WQK1</accession>
<sequence length="267" mass="27366">MGAPARWAAGFLAAALLTGAATGCGSPGGTPDGGASSTSASPSTAQPTPTDRSPHGVMLSAQLVLHDARRAEYTAVLGGEGAKGELFWAPKTVLKYQGEADSQVLMVLDTSAYLGGDPESAARLGGPHWQKFSNGRIPYGDLIDRLSPVVAVAAAAAAPDPQLVGEEKLLDGTAEHYRVTVTSAQYAAAQSQLDPTRRQALEAALGTGDVVLDLWLDDGDQLVRLRRAAAAVDTVDYSEFGSSALSVQAPAEADTAPGTESSPPPFP</sequence>
<name>A0ABN2WQK1_9ACTN</name>
<dbReference type="PROSITE" id="PS51257">
    <property type="entry name" value="PROKAR_LIPOPROTEIN"/>
    <property type="match status" value="1"/>
</dbReference>
<evidence type="ECO:0000313" key="4">
    <source>
        <dbReference type="Proteomes" id="UP001500897"/>
    </source>
</evidence>
<evidence type="ECO:0000313" key="3">
    <source>
        <dbReference type="EMBL" id="GAA2096109.1"/>
    </source>
</evidence>
<evidence type="ECO:0000256" key="2">
    <source>
        <dbReference type="SAM" id="SignalP"/>
    </source>
</evidence>
<gene>
    <name evidence="3" type="ORF">GCM10009759_25010</name>
</gene>
<dbReference type="Gene3D" id="2.50.20.20">
    <property type="match status" value="1"/>
</dbReference>